<sequence length="30" mass="3488">MEQELIKALDANLECSDCRIKSDTMIMEEQ</sequence>
<gene>
    <name evidence="1" type="ORF">C8E03_102501</name>
</gene>
<comment type="caution">
    <text evidence="1">The sequence shown here is derived from an EMBL/GenBank/DDBJ whole genome shotgun (WGS) entry which is preliminary data.</text>
</comment>
<name>A0A318ERV0_9FIRM</name>
<organism evidence="1 2">
    <name type="scientific">Lachnotalea glycerini</name>
    <dbReference type="NCBI Taxonomy" id="1763509"/>
    <lineage>
        <taxon>Bacteria</taxon>
        <taxon>Bacillati</taxon>
        <taxon>Bacillota</taxon>
        <taxon>Clostridia</taxon>
        <taxon>Lachnospirales</taxon>
        <taxon>Lachnospiraceae</taxon>
        <taxon>Lachnotalea</taxon>
    </lineage>
</organism>
<dbReference type="AlphaFoldDB" id="A0A318ERV0"/>
<reference evidence="1 2" key="1">
    <citation type="submission" date="2018-05" db="EMBL/GenBank/DDBJ databases">
        <title>Genomic Encyclopedia of Type Strains, Phase IV (KMG-IV): sequencing the most valuable type-strain genomes for metagenomic binning, comparative biology and taxonomic classification.</title>
        <authorList>
            <person name="Goeker M."/>
        </authorList>
    </citation>
    <scope>NUCLEOTIDE SEQUENCE [LARGE SCALE GENOMIC DNA]</scope>
    <source>
        <strain evidence="1 2">DSM 28816</strain>
    </source>
</reference>
<dbReference type="Proteomes" id="UP000247523">
    <property type="component" value="Unassembled WGS sequence"/>
</dbReference>
<accession>A0A318ERV0</accession>
<protein>
    <submittedName>
        <fullName evidence="1">Uncharacterized protein</fullName>
    </submittedName>
</protein>
<dbReference type="EMBL" id="QICS01000002">
    <property type="protein sequence ID" value="PXV93726.1"/>
    <property type="molecule type" value="Genomic_DNA"/>
</dbReference>
<proteinExistence type="predicted"/>
<evidence type="ECO:0000313" key="1">
    <source>
        <dbReference type="EMBL" id="PXV93726.1"/>
    </source>
</evidence>
<evidence type="ECO:0000313" key="2">
    <source>
        <dbReference type="Proteomes" id="UP000247523"/>
    </source>
</evidence>